<comment type="caution">
    <text evidence="2">The sequence shown here is derived from an EMBL/GenBank/DDBJ whole genome shotgun (WGS) entry which is preliminary data.</text>
</comment>
<dbReference type="PANTHER" id="PTHR43943">
    <property type="entry name" value="DEHYDROGENASE/REDUCTASE (SDR FAMILY) MEMBER 4"/>
    <property type="match status" value="1"/>
</dbReference>
<gene>
    <name evidence="2" type="ORF">HF576_06880</name>
</gene>
<dbReference type="SUPFAM" id="SSF51735">
    <property type="entry name" value="NAD(P)-binding Rossmann-fold domains"/>
    <property type="match status" value="1"/>
</dbReference>
<reference evidence="2 3" key="1">
    <citation type="submission" date="2020-04" db="EMBL/GenBank/DDBJ databases">
        <title>CFH 90308 Microbacterium sp.</title>
        <authorList>
            <person name="Nie G."/>
            <person name="Ming H."/>
            <person name="Xia T."/>
        </authorList>
    </citation>
    <scope>NUCLEOTIDE SEQUENCE [LARGE SCALE GENOMIC DNA]</scope>
    <source>
        <strain evidence="2 3">CFH 90308</strain>
    </source>
</reference>
<dbReference type="PRINTS" id="PR00081">
    <property type="entry name" value="GDHRDH"/>
</dbReference>
<evidence type="ECO:0000256" key="1">
    <source>
        <dbReference type="ARBA" id="ARBA00006484"/>
    </source>
</evidence>
<sequence>MSTDPTTWEFPVTDALATAGPPWLSGKVAVVAGGGLSGPEGGVGFAMAWLYHRNGAAVAVLDRDEAAAQRTVDGIREAGGEAEVFVVNMIDDEDVARTVAAVIERFGRIDVVADSIGGGGVEGIFETSVDAWDLAMEVNLKSAWYLLRHAQKHMTSGGAAVLISSGAAEGRGPGLPYSIAKTALEKLTTGAATTLAPRGIRVNCVRVGMIWGAFAAKGMTQEQREIRRQNVAMGVEGNNWDIASAALFLSTDQARWVSGQILSVDGGGMAMRNFGQAGAK</sequence>
<dbReference type="CDD" id="cd05233">
    <property type="entry name" value="SDR_c"/>
    <property type="match status" value="1"/>
</dbReference>
<keyword evidence="3" id="KW-1185">Reference proteome</keyword>
<proteinExistence type="inferred from homology"/>
<dbReference type="Pfam" id="PF13561">
    <property type="entry name" value="adh_short_C2"/>
    <property type="match status" value="1"/>
</dbReference>
<dbReference type="RefSeq" id="WP_168911959.1">
    <property type="nucleotide sequence ID" value="NZ_JABACI010000001.1"/>
</dbReference>
<name>A0ABX1K982_9MICO</name>
<dbReference type="PANTHER" id="PTHR43943:SF2">
    <property type="entry name" value="DEHYDROGENASE_REDUCTASE 4"/>
    <property type="match status" value="1"/>
</dbReference>
<dbReference type="Proteomes" id="UP001429745">
    <property type="component" value="Unassembled WGS sequence"/>
</dbReference>
<dbReference type="InterPro" id="IPR002347">
    <property type="entry name" value="SDR_fam"/>
</dbReference>
<accession>A0ABX1K982</accession>
<dbReference type="EMBL" id="JABACI010000001">
    <property type="protein sequence ID" value="NLP83563.1"/>
    <property type="molecule type" value="Genomic_DNA"/>
</dbReference>
<comment type="similarity">
    <text evidence="1">Belongs to the short-chain dehydrogenases/reductases (SDR) family.</text>
</comment>
<dbReference type="InterPro" id="IPR036291">
    <property type="entry name" value="NAD(P)-bd_dom_sf"/>
</dbReference>
<protein>
    <submittedName>
        <fullName evidence="2">SDR family oxidoreductase</fullName>
    </submittedName>
</protein>
<evidence type="ECO:0000313" key="3">
    <source>
        <dbReference type="Proteomes" id="UP001429745"/>
    </source>
</evidence>
<dbReference type="Gene3D" id="3.40.50.720">
    <property type="entry name" value="NAD(P)-binding Rossmann-like Domain"/>
    <property type="match status" value="1"/>
</dbReference>
<evidence type="ECO:0000313" key="2">
    <source>
        <dbReference type="EMBL" id="NLP83563.1"/>
    </source>
</evidence>
<organism evidence="2 3">
    <name type="scientific">Microbacterium salsuginis</name>
    <dbReference type="NCBI Taxonomy" id="2722803"/>
    <lineage>
        <taxon>Bacteria</taxon>
        <taxon>Bacillati</taxon>
        <taxon>Actinomycetota</taxon>
        <taxon>Actinomycetes</taxon>
        <taxon>Micrococcales</taxon>
        <taxon>Microbacteriaceae</taxon>
        <taxon>Microbacterium</taxon>
    </lineage>
</organism>